<protein>
    <recommendedName>
        <fullName evidence="1">Pcf11 C-terminal domain-containing protein</fullName>
    </recommendedName>
</protein>
<proteinExistence type="predicted"/>
<dbReference type="EMBL" id="OX597821">
    <property type="protein sequence ID" value="CAI9726970.1"/>
    <property type="molecule type" value="Genomic_DNA"/>
</dbReference>
<dbReference type="AlphaFoldDB" id="A0AA36B2X8"/>
<reference evidence="2" key="1">
    <citation type="submission" date="2023-08" db="EMBL/GenBank/DDBJ databases">
        <authorList>
            <person name="Alioto T."/>
            <person name="Alioto T."/>
            <person name="Gomez Garrido J."/>
        </authorList>
    </citation>
    <scope>NUCLEOTIDE SEQUENCE</scope>
</reference>
<gene>
    <name evidence="2" type="ORF">OCTVUL_1B023699</name>
</gene>
<dbReference type="InterPro" id="IPR045154">
    <property type="entry name" value="PCF11-like"/>
</dbReference>
<dbReference type="GO" id="GO:0005849">
    <property type="term" value="C:mRNA cleavage factor complex"/>
    <property type="evidence" value="ECO:0007669"/>
    <property type="project" value="TreeGrafter"/>
</dbReference>
<evidence type="ECO:0000313" key="2">
    <source>
        <dbReference type="EMBL" id="CAI9726970.1"/>
    </source>
</evidence>
<dbReference type="PANTHER" id="PTHR15921:SF3">
    <property type="entry name" value="PRE-MRNA CLEAVAGE COMPLEX 2 PROTEIN PCF11"/>
    <property type="match status" value="1"/>
</dbReference>
<feature type="domain" description="Pcf11 C-terminal" evidence="1">
    <location>
        <begin position="158"/>
        <end position="195"/>
    </location>
</feature>
<dbReference type="GO" id="GO:0006369">
    <property type="term" value="P:termination of RNA polymerase II transcription"/>
    <property type="evidence" value="ECO:0007669"/>
    <property type="project" value="InterPro"/>
</dbReference>
<keyword evidence="3" id="KW-1185">Reference proteome</keyword>
<sequence>MKDYNESKMEVNTNQTKWKLYKLKHGNELKVKSSLTLMYPSVSQQKMRNILPNFDTTNFTTVSQSLVHKLYSGKQCSICGDRRSSIDNDHMDAHFRENFLQSTETIPNTGTGTCKKIMLKVNLGIIKMFENPFELQLRKHQQNKKKNITGPTKHSGNDVCLVCKEKFTEFFNHDDGEWQLNDAIDIDGKTYHEICAEDRHNG</sequence>
<dbReference type="Pfam" id="PF21936">
    <property type="entry name" value="Pcf11_C"/>
    <property type="match status" value="1"/>
</dbReference>
<dbReference type="GO" id="GO:0003729">
    <property type="term" value="F:mRNA binding"/>
    <property type="evidence" value="ECO:0007669"/>
    <property type="project" value="InterPro"/>
</dbReference>
<dbReference type="GO" id="GO:0000993">
    <property type="term" value="F:RNA polymerase II complex binding"/>
    <property type="evidence" value="ECO:0007669"/>
    <property type="project" value="InterPro"/>
</dbReference>
<dbReference type="PANTHER" id="PTHR15921">
    <property type="entry name" value="PRE-MRNA CLEAVAGE COMPLEX II"/>
    <property type="match status" value="1"/>
</dbReference>
<dbReference type="Proteomes" id="UP001162480">
    <property type="component" value="Chromosome 8"/>
</dbReference>
<evidence type="ECO:0000259" key="1">
    <source>
        <dbReference type="Pfam" id="PF21936"/>
    </source>
</evidence>
<organism evidence="2 3">
    <name type="scientific">Octopus vulgaris</name>
    <name type="common">Common octopus</name>
    <dbReference type="NCBI Taxonomy" id="6645"/>
    <lineage>
        <taxon>Eukaryota</taxon>
        <taxon>Metazoa</taxon>
        <taxon>Spiralia</taxon>
        <taxon>Lophotrochozoa</taxon>
        <taxon>Mollusca</taxon>
        <taxon>Cephalopoda</taxon>
        <taxon>Coleoidea</taxon>
        <taxon>Octopodiformes</taxon>
        <taxon>Octopoda</taxon>
        <taxon>Incirrata</taxon>
        <taxon>Octopodidae</taxon>
        <taxon>Octopus</taxon>
    </lineage>
</organism>
<dbReference type="InterPro" id="IPR054127">
    <property type="entry name" value="Pcf11_C"/>
</dbReference>
<accession>A0AA36B2X8</accession>
<evidence type="ECO:0000313" key="3">
    <source>
        <dbReference type="Proteomes" id="UP001162480"/>
    </source>
</evidence>
<dbReference type="GO" id="GO:0005737">
    <property type="term" value="C:cytoplasm"/>
    <property type="evidence" value="ECO:0007669"/>
    <property type="project" value="TreeGrafter"/>
</dbReference>
<name>A0AA36B2X8_OCTVU</name>
<dbReference type="GO" id="GO:0031124">
    <property type="term" value="P:mRNA 3'-end processing"/>
    <property type="evidence" value="ECO:0007669"/>
    <property type="project" value="InterPro"/>
</dbReference>